<evidence type="ECO:0000256" key="1">
    <source>
        <dbReference type="SAM" id="MobiDB-lite"/>
    </source>
</evidence>
<proteinExistence type="predicted"/>
<evidence type="ECO:0000313" key="2">
    <source>
        <dbReference type="EMBL" id="VWP02202.1"/>
    </source>
</evidence>
<dbReference type="InterPro" id="IPR024747">
    <property type="entry name" value="Pyridox_Oxase-rel"/>
</dbReference>
<sequence length="304" mass="32819">MAMEYEKTSRNTVNRLGKRGAYDYETVHRIIDSSPILHVAFNPVDDPDGFPTVLPMLGCTAAYTEHATEADHTIPAAPATTESTTDPSTTAPGAFPSEDDDDGPADTLDTDIDNDDPSAPRSIYLHGWVSARLLRAPGGTRVCVSAAHVDGAVLALAPFHNSANYRSAVAYGLASPVTDARERDFALRRITDNFARARWAHSRGPPTNAELTSTGVLRVDIESASAKVRVGGPNDDRADLADEKVAGETWIGVVPMYTVYGTPIPGPLNRVAKVPAYIEKWREESNREAERYAVWAVTAGESKK</sequence>
<dbReference type="InterPro" id="IPR012349">
    <property type="entry name" value="Split_barrel_FMN-bd"/>
</dbReference>
<feature type="compositionally biased region" description="Low complexity" evidence="1">
    <location>
        <begin position="76"/>
        <end position="92"/>
    </location>
</feature>
<organism evidence="2">
    <name type="scientific">Ganoderma boninense</name>
    <dbReference type="NCBI Taxonomy" id="34458"/>
    <lineage>
        <taxon>Eukaryota</taxon>
        <taxon>Fungi</taxon>
        <taxon>Dikarya</taxon>
        <taxon>Basidiomycota</taxon>
        <taxon>Agaricomycotina</taxon>
        <taxon>Agaricomycetes</taxon>
        <taxon>Polyporales</taxon>
        <taxon>Polyporaceae</taxon>
        <taxon>Ganoderma</taxon>
    </lineage>
</organism>
<feature type="compositionally biased region" description="Acidic residues" evidence="1">
    <location>
        <begin position="97"/>
        <end position="116"/>
    </location>
</feature>
<accession>A0A5K1K968</accession>
<reference evidence="2" key="1">
    <citation type="submission" date="2019-10" db="EMBL/GenBank/DDBJ databases">
        <authorList>
            <person name="Nor Muhammad N."/>
        </authorList>
    </citation>
    <scope>NUCLEOTIDE SEQUENCE</scope>
</reference>
<dbReference type="SUPFAM" id="SSF50475">
    <property type="entry name" value="FMN-binding split barrel"/>
    <property type="match status" value="2"/>
</dbReference>
<dbReference type="AlphaFoldDB" id="A0A5K1K968"/>
<protein>
    <submittedName>
        <fullName evidence="2">Linoleate diol synthase</fullName>
    </submittedName>
</protein>
<feature type="region of interest" description="Disordered" evidence="1">
    <location>
        <begin position="76"/>
        <end position="118"/>
    </location>
</feature>
<name>A0A5K1K968_9APHY</name>
<dbReference type="PANTHER" id="PTHR34071">
    <property type="entry name" value="5-NITROIMIDAZOLE ANTIBIOTICS RESISTANCE PROTEIN, NIMA-FAMILY-RELATED PROTEIN-RELATED"/>
    <property type="match status" value="1"/>
</dbReference>
<dbReference type="EMBL" id="LR730012">
    <property type="protein sequence ID" value="VWP02202.1"/>
    <property type="molecule type" value="Genomic_DNA"/>
</dbReference>
<dbReference type="PANTHER" id="PTHR34071:SF2">
    <property type="entry name" value="FLAVIN-NUCLEOTIDE-BINDING PROTEIN"/>
    <property type="match status" value="1"/>
</dbReference>
<gene>
    <name evidence="2" type="primary">G4N4J5</name>
</gene>
<dbReference type="Gene3D" id="2.30.110.10">
    <property type="entry name" value="Electron Transport, Fmn-binding Protein, Chain A"/>
    <property type="match status" value="1"/>
</dbReference>
<dbReference type="Pfam" id="PF12900">
    <property type="entry name" value="Pyridox_ox_2"/>
    <property type="match status" value="1"/>
</dbReference>